<dbReference type="EMBL" id="JAAHBT010000310">
    <property type="protein sequence ID" value="NES11754.1"/>
    <property type="molecule type" value="Genomic_DNA"/>
</dbReference>
<sequence length="111" mass="13064">MKNDLRYGPSDAIETFPFPADLKMMPLDNLGERFHQERLELMRADHIGLTKLYNRFHSDAEYDPRIEGLRALQQEMDTAIAYAYGWDDLDLEHGYHAVSYLPDNDRLRFTI</sequence>
<dbReference type="AlphaFoldDB" id="A0A6I5RU92"/>
<accession>A0A6I5RU92</accession>
<evidence type="ECO:0000313" key="2">
    <source>
        <dbReference type="Proteomes" id="UP000471751"/>
    </source>
</evidence>
<protein>
    <submittedName>
        <fullName evidence="1">Uncharacterized protein</fullName>
    </submittedName>
</protein>
<evidence type="ECO:0000313" key="1">
    <source>
        <dbReference type="EMBL" id="NES11754.1"/>
    </source>
</evidence>
<gene>
    <name evidence="1" type="ORF">G3O07_21690</name>
</gene>
<proteinExistence type="predicted"/>
<name>A0A6I5RU92_9PSED</name>
<feature type="non-terminal residue" evidence="1">
    <location>
        <position position="111"/>
    </location>
</feature>
<reference evidence="1 2" key="1">
    <citation type="submission" date="2020-02" db="EMBL/GenBank/DDBJ databases">
        <title>Broccoli isolated Pseudomonas sp.</title>
        <authorList>
            <person name="Fujikawa T."/>
            <person name="Sawada H."/>
        </authorList>
    </citation>
    <scope>NUCLEOTIDE SEQUENCE [LARGE SCALE GENOMIC DNA]</scope>
    <source>
        <strain evidence="1 2">JCM 32154</strain>
    </source>
</reference>
<dbReference type="Proteomes" id="UP000471751">
    <property type="component" value="Unassembled WGS sequence"/>
</dbReference>
<comment type="caution">
    <text evidence="1">The sequence shown here is derived from an EMBL/GenBank/DDBJ whole genome shotgun (WGS) entry which is preliminary data.</text>
</comment>
<organism evidence="1 2">
    <name type="scientific">Pseudomonas laurentiana</name>
    <dbReference type="NCBI Taxonomy" id="2364649"/>
    <lineage>
        <taxon>Bacteria</taxon>
        <taxon>Pseudomonadati</taxon>
        <taxon>Pseudomonadota</taxon>
        <taxon>Gammaproteobacteria</taxon>
        <taxon>Pseudomonadales</taxon>
        <taxon>Pseudomonadaceae</taxon>
        <taxon>Pseudomonas</taxon>
    </lineage>
</organism>
<keyword evidence="2" id="KW-1185">Reference proteome</keyword>